<evidence type="ECO:0000256" key="6">
    <source>
        <dbReference type="ARBA" id="ARBA00023136"/>
    </source>
</evidence>
<dbReference type="CDD" id="cd06261">
    <property type="entry name" value="TM_PBP2"/>
    <property type="match status" value="1"/>
</dbReference>
<organism evidence="9 10">
    <name type="scientific">Paenibacillus agaridevorans</name>
    <dbReference type="NCBI Taxonomy" id="171404"/>
    <lineage>
        <taxon>Bacteria</taxon>
        <taxon>Bacillati</taxon>
        <taxon>Bacillota</taxon>
        <taxon>Bacilli</taxon>
        <taxon>Bacillales</taxon>
        <taxon>Paenibacillaceae</taxon>
        <taxon>Paenibacillus</taxon>
    </lineage>
</organism>
<dbReference type="InterPro" id="IPR050809">
    <property type="entry name" value="UgpAE/MalFG_permease"/>
</dbReference>
<comment type="subcellular location">
    <subcellularLocation>
        <location evidence="1 7">Cell membrane</location>
        <topology evidence="1 7">Multi-pass membrane protein</topology>
    </subcellularLocation>
</comment>
<evidence type="ECO:0000256" key="4">
    <source>
        <dbReference type="ARBA" id="ARBA00022692"/>
    </source>
</evidence>
<proteinExistence type="inferred from homology"/>
<dbReference type="PANTHER" id="PTHR43227">
    <property type="entry name" value="BLL4140 PROTEIN"/>
    <property type="match status" value="1"/>
</dbReference>
<dbReference type="InterPro" id="IPR035906">
    <property type="entry name" value="MetI-like_sf"/>
</dbReference>
<evidence type="ECO:0000256" key="5">
    <source>
        <dbReference type="ARBA" id="ARBA00022989"/>
    </source>
</evidence>
<keyword evidence="3" id="KW-1003">Cell membrane</keyword>
<keyword evidence="5 7" id="KW-1133">Transmembrane helix</keyword>
<feature type="transmembrane region" description="Helical" evidence="7">
    <location>
        <begin position="168"/>
        <end position="188"/>
    </location>
</feature>
<comment type="similarity">
    <text evidence="7">Belongs to the binding-protein-dependent transport system permease family.</text>
</comment>
<keyword evidence="2 7" id="KW-0813">Transport</keyword>
<evidence type="ECO:0000256" key="1">
    <source>
        <dbReference type="ARBA" id="ARBA00004651"/>
    </source>
</evidence>
<dbReference type="Gene3D" id="1.10.3720.10">
    <property type="entry name" value="MetI-like"/>
    <property type="match status" value="1"/>
</dbReference>
<sequence length="301" mass="34237">MNKLYRQKWLIAFALPGFLFFLVFSYFPMYGIVISFQDFDVFKGVFRSDFVGFDNFKTLFDMPDFNNALRNTILISALKLILLFPATVVFALLINEISTGWFRKFVQTTSYLPYFVSWVIAAGIWYKLLSIDGGVVNDLLVSLGILKEPFHFMADKDAFYPIILFTEAWKNMGFSAIIFIASLSAIDVQQYEAAKMDGANRFRQIWHISLPGIKNTIVLMFILNASNLLRAGQDQMWTMSNVTVQQQAEILDTLVLRYLKDMGLMGYSIGTAMGIFQAFIGLVLFIVCNYLAKAAKSDSIL</sequence>
<keyword evidence="4 7" id="KW-0812">Transmembrane</keyword>
<dbReference type="Proteomes" id="UP000245202">
    <property type="component" value="Unassembled WGS sequence"/>
</dbReference>
<feature type="transmembrane region" description="Helical" evidence="7">
    <location>
        <begin position="264"/>
        <end position="292"/>
    </location>
</feature>
<dbReference type="SUPFAM" id="SSF161098">
    <property type="entry name" value="MetI-like"/>
    <property type="match status" value="1"/>
</dbReference>
<feature type="transmembrane region" description="Helical" evidence="7">
    <location>
        <begin position="73"/>
        <end position="93"/>
    </location>
</feature>
<gene>
    <name evidence="9" type="ORF">PAT3040_03695</name>
</gene>
<accession>A0A2R5EVL1</accession>
<evidence type="ECO:0000256" key="3">
    <source>
        <dbReference type="ARBA" id="ARBA00022475"/>
    </source>
</evidence>
<protein>
    <submittedName>
        <fullName evidence="9">Binding-protein-dependent transport system inner membrane protein</fullName>
    </submittedName>
</protein>
<evidence type="ECO:0000313" key="10">
    <source>
        <dbReference type="Proteomes" id="UP000245202"/>
    </source>
</evidence>
<dbReference type="AlphaFoldDB" id="A0A2R5EVL1"/>
<evidence type="ECO:0000259" key="8">
    <source>
        <dbReference type="PROSITE" id="PS50928"/>
    </source>
</evidence>
<evidence type="ECO:0000313" key="9">
    <source>
        <dbReference type="EMBL" id="GBG09068.1"/>
    </source>
</evidence>
<dbReference type="InterPro" id="IPR000515">
    <property type="entry name" value="MetI-like"/>
</dbReference>
<dbReference type="EMBL" id="BDQX01000192">
    <property type="protein sequence ID" value="GBG09068.1"/>
    <property type="molecule type" value="Genomic_DNA"/>
</dbReference>
<comment type="caution">
    <text evidence="9">The sequence shown here is derived from an EMBL/GenBank/DDBJ whole genome shotgun (WGS) entry which is preliminary data.</text>
</comment>
<dbReference type="GO" id="GO:0055085">
    <property type="term" value="P:transmembrane transport"/>
    <property type="evidence" value="ECO:0007669"/>
    <property type="project" value="InterPro"/>
</dbReference>
<feature type="transmembrane region" description="Helical" evidence="7">
    <location>
        <begin position="208"/>
        <end position="229"/>
    </location>
</feature>
<dbReference type="PROSITE" id="PS50928">
    <property type="entry name" value="ABC_TM1"/>
    <property type="match status" value="1"/>
</dbReference>
<dbReference type="PANTHER" id="PTHR43227:SF11">
    <property type="entry name" value="BLL4140 PROTEIN"/>
    <property type="match status" value="1"/>
</dbReference>
<keyword evidence="10" id="KW-1185">Reference proteome</keyword>
<feature type="domain" description="ABC transmembrane type-1" evidence="8">
    <location>
        <begin position="69"/>
        <end position="288"/>
    </location>
</feature>
<name>A0A2R5EVL1_9BACL</name>
<reference evidence="9 10" key="1">
    <citation type="submission" date="2017-08" db="EMBL/GenBank/DDBJ databases">
        <title>Substantial Increase in Enzyme Production by Combined Drug-Resistance Mutations in Paenibacillus agaridevorans.</title>
        <authorList>
            <person name="Tanaka Y."/>
            <person name="Funane K."/>
            <person name="Hosaka T."/>
            <person name="Shiwa Y."/>
            <person name="Fujita N."/>
            <person name="Miyazaki T."/>
            <person name="Yoshikawa H."/>
            <person name="Murakami K."/>
            <person name="Kasahara K."/>
            <person name="Inaoka T."/>
            <person name="Hiraga Y."/>
            <person name="Ochi K."/>
        </authorList>
    </citation>
    <scope>NUCLEOTIDE SEQUENCE [LARGE SCALE GENOMIC DNA]</scope>
    <source>
        <strain evidence="9 10">T-3040</strain>
    </source>
</reference>
<feature type="transmembrane region" description="Helical" evidence="7">
    <location>
        <begin position="9"/>
        <end position="27"/>
    </location>
</feature>
<feature type="transmembrane region" description="Helical" evidence="7">
    <location>
        <begin position="105"/>
        <end position="126"/>
    </location>
</feature>
<dbReference type="GO" id="GO:0005886">
    <property type="term" value="C:plasma membrane"/>
    <property type="evidence" value="ECO:0007669"/>
    <property type="project" value="UniProtKB-SubCell"/>
</dbReference>
<dbReference type="RefSeq" id="WP_179215904.1">
    <property type="nucleotide sequence ID" value="NZ_BDQX01000192.1"/>
</dbReference>
<keyword evidence="6 7" id="KW-0472">Membrane</keyword>
<evidence type="ECO:0000256" key="2">
    <source>
        <dbReference type="ARBA" id="ARBA00022448"/>
    </source>
</evidence>
<evidence type="ECO:0000256" key="7">
    <source>
        <dbReference type="RuleBase" id="RU363032"/>
    </source>
</evidence>
<dbReference type="Pfam" id="PF00528">
    <property type="entry name" value="BPD_transp_1"/>
    <property type="match status" value="1"/>
</dbReference>